<dbReference type="InterPro" id="IPR002867">
    <property type="entry name" value="IBR_dom"/>
</dbReference>
<evidence type="ECO:0000256" key="6">
    <source>
        <dbReference type="ARBA" id="ARBA00022771"/>
    </source>
</evidence>
<evidence type="ECO:0000256" key="2">
    <source>
        <dbReference type="ARBA" id="ARBA00012251"/>
    </source>
</evidence>
<dbReference type="SUPFAM" id="SSF57850">
    <property type="entry name" value="RING/U-box"/>
    <property type="match status" value="3"/>
</dbReference>
<dbReference type="EC" id="2.3.2.31" evidence="2"/>
<dbReference type="Gene3D" id="3.30.40.10">
    <property type="entry name" value="Zinc/RING finger domain, C3HC4 (zinc finger)"/>
    <property type="match status" value="1"/>
</dbReference>
<dbReference type="PANTHER" id="PTHR11685">
    <property type="entry name" value="RBR FAMILY RING FINGER AND IBR DOMAIN-CONTAINING"/>
    <property type="match status" value="1"/>
</dbReference>
<keyword evidence="6" id="KW-0863">Zinc-finger</keyword>
<evidence type="ECO:0000256" key="5">
    <source>
        <dbReference type="ARBA" id="ARBA00022737"/>
    </source>
</evidence>
<feature type="coiled-coil region" evidence="9">
    <location>
        <begin position="471"/>
        <end position="498"/>
    </location>
</feature>
<dbReference type="SMART" id="SM00647">
    <property type="entry name" value="IBR"/>
    <property type="match status" value="2"/>
</dbReference>
<keyword evidence="8" id="KW-0862">Zinc</keyword>
<dbReference type="InterPro" id="IPR017907">
    <property type="entry name" value="Znf_RING_CS"/>
</dbReference>
<dbReference type="InterPro" id="IPR044066">
    <property type="entry name" value="TRIAD_supradom"/>
</dbReference>
<accession>A0ABQ8YA01</accession>
<evidence type="ECO:0000256" key="9">
    <source>
        <dbReference type="SAM" id="Coils"/>
    </source>
</evidence>
<keyword evidence="9" id="KW-0175">Coiled coil</keyword>
<comment type="catalytic activity">
    <reaction evidence="1">
        <text>[E2 ubiquitin-conjugating enzyme]-S-ubiquitinyl-L-cysteine + [acceptor protein]-L-lysine = [E2 ubiquitin-conjugating enzyme]-L-cysteine + [acceptor protein]-N(6)-ubiquitinyl-L-lysine.</text>
        <dbReference type="EC" id="2.3.2.31"/>
    </reaction>
</comment>
<name>A0ABQ8YA01_9EUKA</name>
<organism evidence="11 12">
    <name type="scientific">Anaeramoeba flamelloides</name>
    <dbReference type="NCBI Taxonomy" id="1746091"/>
    <lineage>
        <taxon>Eukaryota</taxon>
        <taxon>Metamonada</taxon>
        <taxon>Anaeramoebidae</taxon>
        <taxon>Anaeramoeba</taxon>
    </lineage>
</organism>
<evidence type="ECO:0000256" key="1">
    <source>
        <dbReference type="ARBA" id="ARBA00001798"/>
    </source>
</evidence>
<dbReference type="GO" id="GO:0016740">
    <property type="term" value="F:transferase activity"/>
    <property type="evidence" value="ECO:0007669"/>
    <property type="project" value="UniProtKB-KW"/>
</dbReference>
<dbReference type="PROSITE" id="PS00518">
    <property type="entry name" value="ZF_RING_1"/>
    <property type="match status" value="1"/>
</dbReference>
<feature type="domain" description="RING-type" evidence="10">
    <location>
        <begin position="128"/>
        <end position="341"/>
    </location>
</feature>
<keyword evidence="4" id="KW-0479">Metal-binding</keyword>
<evidence type="ECO:0000313" key="12">
    <source>
        <dbReference type="Proteomes" id="UP001150062"/>
    </source>
</evidence>
<protein>
    <recommendedName>
        <fullName evidence="2">RBR-type E3 ubiquitin transferase</fullName>
        <ecNumber evidence="2">2.3.2.31</ecNumber>
    </recommendedName>
</protein>
<keyword evidence="3 11" id="KW-0808">Transferase</keyword>
<dbReference type="Gene3D" id="1.20.120.1750">
    <property type="match status" value="1"/>
</dbReference>
<reference evidence="11" key="1">
    <citation type="submission" date="2022-08" db="EMBL/GenBank/DDBJ databases">
        <title>Novel sulfate-reducing endosymbionts in the free-living metamonad Anaeramoeba.</title>
        <authorList>
            <person name="Jerlstrom-Hultqvist J."/>
            <person name="Cepicka I."/>
            <person name="Gallot-Lavallee L."/>
            <person name="Salas-Leiva D."/>
            <person name="Curtis B.A."/>
            <person name="Zahonova K."/>
            <person name="Pipaliya S."/>
            <person name="Dacks J."/>
            <person name="Roger A.J."/>
        </authorList>
    </citation>
    <scope>NUCLEOTIDE SEQUENCE</scope>
    <source>
        <strain evidence="11">Schooner1</strain>
    </source>
</reference>
<dbReference type="EMBL" id="JAOAOG010000191">
    <property type="protein sequence ID" value="KAJ6241643.1"/>
    <property type="molecule type" value="Genomic_DNA"/>
</dbReference>
<dbReference type="Pfam" id="PF01485">
    <property type="entry name" value="IBR"/>
    <property type="match status" value="1"/>
</dbReference>
<evidence type="ECO:0000256" key="8">
    <source>
        <dbReference type="ARBA" id="ARBA00022833"/>
    </source>
</evidence>
<keyword evidence="7" id="KW-0833">Ubl conjugation pathway</keyword>
<proteinExistence type="predicted"/>
<evidence type="ECO:0000256" key="7">
    <source>
        <dbReference type="ARBA" id="ARBA00022786"/>
    </source>
</evidence>
<comment type="caution">
    <text evidence="11">The sequence shown here is derived from an EMBL/GenBank/DDBJ whole genome shotgun (WGS) entry which is preliminary data.</text>
</comment>
<keyword evidence="5" id="KW-0677">Repeat</keyword>
<dbReference type="InterPro" id="IPR013083">
    <property type="entry name" value="Znf_RING/FYVE/PHD"/>
</dbReference>
<evidence type="ECO:0000256" key="4">
    <source>
        <dbReference type="ARBA" id="ARBA00022723"/>
    </source>
</evidence>
<evidence type="ECO:0000259" key="10">
    <source>
        <dbReference type="PROSITE" id="PS51873"/>
    </source>
</evidence>
<sequence>MTLVQPQIHHDKNRELLRRELIDFQTCNKKKEEIEGYDLDQLNRWPQIVGLIFKNNVQSYFNAYLEFINEIMTELNVNFGVAEILCLYFKGDLKRILCEYTKHRKRTMRKAKFNHFFIQESSKDYLGKSLSCIICLKKNPTKKRHSLACRHYCCASCWNSYLESNLKQGKVACIQCMNYQCTRRVNDHFLAKVISPQLFFRYKLRLVKSYISNHKDYSICPSTVCGNLCSRKKNILFGTDAVCECGHRFCFDCHAESHSPSSCKEVKNWEEQKNVNSETIDWLLKHTKPCPNCKNLIEKNGGCNHMTCRKEGNGCGHQFCWVCLKDWKVHGTNYYECKFFDATLHDKMKKEKSEQGFGSLLEPMKNFEKFQDQISLIKKLLSQSKIDSQESNKKITKTKTKTKIKTTTIKTASKTTTTRKTKITTTTISKTDQSLDTKNSSECQKRVLENLLVAYTLLKWNIVYHYYNKHNDKQKEFIIALKEKLSKLEENSENLFNLLQSKNLSKKLSELSDLNSNLYSQTIDLCRQFH</sequence>
<dbReference type="PROSITE" id="PS51873">
    <property type="entry name" value="TRIAD"/>
    <property type="match status" value="1"/>
</dbReference>
<dbReference type="Proteomes" id="UP001150062">
    <property type="component" value="Unassembled WGS sequence"/>
</dbReference>
<evidence type="ECO:0000256" key="3">
    <source>
        <dbReference type="ARBA" id="ARBA00022679"/>
    </source>
</evidence>
<gene>
    <name evidence="11" type="ORF">M0813_00346</name>
</gene>
<evidence type="ECO:0000313" key="11">
    <source>
        <dbReference type="EMBL" id="KAJ6241643.1"/>
    </source>
</evidence>
<keyword evidence="12" id="KW-1185">Reference proteome</keyword>
<dbReference type="Pfam" id="PF22191">
    <property type="entry name" value="IBR_1"/>
    <property type="match status" value="1"/>
</dbReference>
<dbReference type="InterPro" id="IPR031127">
    <property type="entry name" value="E3_UB_ligase_RBR"/>
</dbReference>